<dbReference type="GO" id="GO:0005886">
    <property type="term" value="C:plasma membrane"/>
    <property type="evidence" value="ECO:0007669"/>
    <property type="project" value="UniProtKB-SubCell"/>
</dbReference>
<dbReference type="OMA" id="LIDNEDC"/>
<dbReference type="GO" id="GO:0016020">
    <property type="term" value="C:membrane"/>
    <property type="evidence" value="ECO:0000318"/>
    <property type="project" value="GO_Central"/>
</dbReference>
<dbReference type="InterPro" id="IPR007603">
    <property type="entry name" value="Choline_transptr-like"/>
</dbReference>
<dbReference type="FunCoup" id="A7RWE1">
    <property type="interactions" value="7"/>
</dbReference>
<protein>
    <recommendedName>
        <fullName evidence="7">Choline transporter-like protein</fullName>
    </recommendedName>
</protein>
<evidence type="ECO:0000256" key="2">
    <source>
        <dbReference type="ARBA" id="ARBA00007168"/>
    </source>
</evidence>
<gene>
    <name evidence="8" type="ORF">NEMVEDRAFT_v1g241158</name>
</gene>
<keyword evidence="5 7" id="KW-0472">Membrane</keyword>
<proteinExistence type="inferred from homology"/>
<name>A7RWE1_NEMVE</name>
<keyword evidence="3 7" id="KW-0812">Transmembrane</keyword>
<keyword evidence="4 7" id="KW-1133">Transmembrane helix</keyword>
<dbReference type="GO" id="GO:0055085">
    <property type="term" value="P:transmembrane transport"/>
    <property type="evidence" value="ECO:0000318"/>
    <property type="project" value="GO_Central"/>
</dbReference>
<feature type="transmembrane region" description="Helical" evidence="7">
    <location>
        <begin position="218"/>
        <end position="237"/>
    </location>
</feature>
<dbReference type="EMBL" id="DS469546">
    <property type="protein sequence ID" value="EDO44245.1"/>
    <property type="molecule type" value="Genomic_DNA"/>
</dbReference>
<evidence type="ECO:0000256" key="3">
    <source>
        <dbReference type="ARBA" id="ARBA00022692"/>
    </source>
</evidence>
<feature type="transmembrane region" description="Helical" evidence="7">
    <location>
        <begin position="439"/>
        <end position="463"/>
    </location>
</feature>
<evidence type="ECO:0000256" key="6">
    <source>
        <dbReference type="ARBA" id="ARBA00023180"/>
    </source>
</evidence>
<comment type="function">
    <text evidence="7">Choline transporter.</text>
</comment>
<comment type="subcellular location">
    <subcellularLocation>
        <location evidence="7">Cell membrane</location>
        <topology evidence="7">Multi-pass membrane protein</topology>
    </subcellularLocation>
    <subcellularLocation>
        <location evidence="1">Membrane</location>
        <topology evidence="1">Multi-pass membrane protein</topology>
    </subcellularLocation>
</comment>
<reference evidence="8 9" key="1">
    <citation type="journal article" date="2007" name="Science">
        <title>Sea anemone genome reveals ancestral eumetazoan gene repertoire and genomic organization.</title>
        <authorList>
            <person name="Putnam N.H."/>
            <person name="Srivastava M."/>
            <person name="Hellsten U."/>
            <person name="Dirks B."/>
            <person name="Chapman J."/>
            <person name="Salamov A."/>
            <person name="Terry A."/>
            <person name="Shapiro H."/>
            <person name="Lindquist E."/>
            <person name="Kapitonov V.V."/>
            <person name="Jurka J."/>
            <person name="Genikhovich G."/>
            <person name="Grigoriev I.V."/>
            <person name="Lucas S.M."/>
            <person name="Steele R.E."/>
            <person name="Finnerty J.R."/>
            <person name="Technau U."/>
            <person name="Martindale M.Q."/>
            <person name="Rokhsar D.S."/>
        </authorList>
    </citation>
    <scope>NUCLEOTIDE SEQUENCE [LARGE SCALE GENOMIC DNA]</scope>
    <source>
        <strain evidence="9">CH2 X CH6</strain>
    </source>
</reference>
<feature type="transmembrane region" description="Helical" evidence="7">
    <location>
        <begin position="192"/>
        <end position="212"/>
    </location>
</feature>
<feature type="transmembrane region" description="Helical" evidence="7">
    <location>
        <begin position="27"/>
        <end position="51"/>
    </location>
</feature>
<feature type="transmembrane region" description="Helical" evidence="7">
    <location>
        <begin position="394"/>
        <end position="419"/>
    </location>
</feature>
<dbReference type="AlphaFoldDB" id="A7RWE1"/>
<evidence type="ECO:0000256" key="5">
    <source>
        <dbReference type="ARBA" id="ARBA00023136"/>
    </source>
</evidence>
<dbReference type="InParanoid" id="A7RWE1"/>
<organism evidence="8 9">
    <name type="scientific">Nematostella vectensis</name>
    <name type="common">Starlet sea anemone</name>
    <dbReference type="NCBI Taxonomy" id="45351"/>
    <lineage>
        <taxon>Eukaryota</taxon>
        <taxon>Metazoa</taxon>
        <taxon>Cnidaria</taxon>
        <taxon>Anthozoa</taxon>
        <taxon>Hexacorallia</taxon>
        <taxon>Actiniaria</taxon>
        <taxon>Edwardsiidae</taxon>
        <taxon>Nematostella</taxon>
    </lineage>
</organism>
<evidence type="ECO:0000313" key="9">
    <source>
        <dbReference type="Proteomes" id="UP000001593"/>
    </source>
</evidence>
<dbReference type="GO" id="GO:0022857">
    <property type="term" value="F:transmembrane transporter activity"/>
    <property type="evidence" value="ECO:0000318"/>
    <property type="project" value="GO_Central"/>
</dbReference>
<evidence type="ECO:0000256" key="7">
    <source>
        <dbReference type="RuleBase" id="RU368066"/>
    </source>
</evidence>
<keyword evidence="6" id="KW-0325">Glycoprotein</keyword>
<feature type="transmembrane region" description="Helical" evidence="7">
    <location>
        <begin position="579"/>
        <end position="600"/>
    </location>
</feature>
<dbReference type="PANTHER" id="PTHR12385">
    <property type="entry name" value="CHOLINE TRANSPORTER-LIKE (SLC FAMILY 44)"/>
    <property type="match status" value="1"/>
</dbReference>
<dbReference type="eggNOG" id="KOG1362">
    <property type="taxonomic scope" value="Eukaryota"/>
</dbReference>
<dbReference type="PhylomeDB" id="A7RWE1"/>
<evidence type="ECO:0000256" key="4">
    <source>
        <dbReference type="ARBA" id="ARBA00022989"/>
    </source>
</evidence>
<dbReference type="HOGENOM" id="CLU_017181_3_1_1"/>
<evidence type="ECO:0000256" key="1">
    <source>
        <dbReference type="ARBA" id="ARBA00004141"/>
    </source>
</evidence>
<dbReference type="Pfam" id="PF04515">
    <property type="entry name" value="Choline_transpo"/>
    <property type="match status" value="1"/>
</dbReference>
<accession>A7RWE1</accession>
<dbReference type="Proteomes" id="UP000001593">
    <property type="component" value="Unassembled WGS sequence"/>
</dbReference>
<feature type="transmembrane region" description="Helical" evidence="7">
    <location>
        <begin position="543"/>
        <end position="564"/>
    </location>
</feature>
<sequence length="651" mass="72878">MADEVDLGKKRSHDPEFKGPIEDRSCTDIICCLIFVAYIVGMVVVGIVAFAEGDINRLLLPTDSQGKVCGKDPAYLDKKYLVFFDITKCIPKGIPSLSNPKCYTPQVCVSKCPTKNEAGTSRDAADMICKPGVVPKDNLNDKLTLIKEGKCVPYYLASSPVLFRCVPSLVDLNSVFDSATNKNVSKSSVEQGIGGFVISMVLAFVYIIITRWIAGPLIWFTIIAVFALLVFGMYCCFSKYKELKDSGKSKTLEFTADLSKYGDSKETWLALGKYLSLLMEGLHGRGEPISKYDGIGWEPISKYDGIGEDEMKLNRIRIAVELIGEASNYLATNGVPQYKVSNLPDDPYNLTDGTTCDPATFDSKYPNTSSSCILVGYKENDHLLRMQVFHFFGWLWIMNFIIALGQCVLAGAFASWYFAFNKPDDVPMLPVLSSFSRTLKYHTGSLAFGAAIIAIVQFIRAVLEYIDRKLKESGHDNKAVKFIMCCCKCCFWCLEKCLRFLNKNAYIMIAIYGKNFCTSAKDAFQLLLRNILRVAAVNSVTSFLLFLGKVLVTSIVGVASYYWFRKIDADDPDSLNYDVVPVIISVVFAYVVTVMFFDVYDMCIDTIFLCFLEDLERNDGSAEKPYYMNDDLKKILNKQNRASTEQLDQEK</sequence>
<comment type="similarity">
    <text evidence="2 7">Belongs to the CTL (choline transporter-like) family.</text>
</comment>
<keyword evidence="9" id="KW-1185">Reference proteome</keyword>
<dbReference type="PANTHER" id="PTHR12385:SF14">
    <property type="entry name" value="CHOLINE TRANSPORTER-LIKE 2"/>
    <property type="match status" value="1"/>
</dbReference>
<evidence type="ECO:0000313" key="8">
    <source>
        <dbReference type="EMBL" id="EDO44245.1"/>
    </source>
</evidence>
<dbReference type="STRING" id="45351.A7RWE1"/>